<comment type="caution">
    <text evidence="2">The sequence shown here is derived from an EMBL/GenBank/DDBJ whole genome shotgun (WGS) entry which is preliminary data.</text>
</comment>
<sequence length="40" mass="4401">MSYAHMGLTNMTLRASAIHSQGFRKSESKKPVALATGFFK</sequence>
<accession>A0A099KF07</accession>
<dbReference type="AlphaFoldDB" id="A0A099KF07"/>
<gene>
    <name evidence="2" type="ORF">ND2E_4107</name>
</gene>
<evidence type="ECO:0000313" key="2">
    <source>
        <dbReference type="EMBL" id="KGJ88572.1"/>
    </source>
</evidence>
<protein>
    <submittedName>
        <fullName evidence="2">Uncharacterized protein</fullName>
    </submittedName>
</protein>
<proteinExistence type="predicted"/>
<dbReference type="EMBL" id="JQED01000046">
    <property type="protein sequence ID" value="KGJ88572.1"/>
    <property type="molecule type" value="Genomic_DNA"/>
</dbReference>
<reference evidence="2 3" key="1">
    <citation type="submission" date="2014-08" db="EMBL/GenBank/DDBJ databases">
        <title>Genomic and Phenotypic Diversity of Colwellia psychrerythraea strains from Disparate Marine Basins.</title>
        <authorList>
            <person name="Techtmann S.M."/>
            <person name="Stelling S.C."/>
            <person name="Utturkar S.M."/>
            <person name="Alshibli N."/>
            <person name="Harris A."/>
            <person name="Brown S.D."/>
            <person name="Hazen T.C."/>
        </authorList>
    </citation>
    <scope>NUCLEOTIDE SEQUENCE [LARGE SCALE GENOMIC DNA]</scope>
    <source>
        <strain evidence="2 3">ND2E</strain>
    </source>
</reference>
<feature type="region of interest" description="Disordered" evidence="1">
    <location>
        <begin position="19"/>
        <end position="40"/>
    </location>
</feature>
<dbReference type="PATRIC" id="fig|28229.4.peg.3447"/>
<organism evidence="2 3">
    <name type="scientific">Colwellia psychrerythraea</name>
    <name type="common">Vibrio psychroerythus</name>
    <dbReference type="NCBI Taxonomy" id="28229"/>
    <lineage>
        <taxon>Bacteria</taxon>
        <taxon>Pseudomonadati</taxon>
        <taxon>Pseudomonadota</taxon>
        <taxon>Gammaproteobacteria</taxon>
        <taxon>Alteromonadales</taxon>
        <taxon>Colwelliaceae</taxon>
        <taxon>Colwellia</taxon>
    </lineage>
</organism>
<evidence type="ECO:0000313" key="3">
    <source>
        <dbReference type="Proteomes" id="UP000029843"/>
    </source>
</evidence>
<name>A0A099KF07_COLPS</name>
<evidence type="ECO:0000256" key="1">
    <source>
        <dbReference type="SAM" id="MobiDB-lite"/>
    </source>
</evidence>
<dbReference type="Proteomes" id="UP000029843">
    <property type="component" value="Unassembled WGS sequence"/>
</dbReference>